<protein>
    <submittedName>
        <fullName evidence="1">Uncharacterized protein</fullName>
    </submittedName>
</protein>
<dbReference type="Proteomes" id="UP000078540">
    <property type="component" value="Unassembled WGS sequence"/>
</dbReference>
<reference evidence="1 2" key="1">
    <citation type="submission" date="2015-09" db="EMBL/GenBank/DDBJ databases">
        <title>Atta colombica WGS genome.</title>
        <authorList>
            <person name="Nygaard S."/>
            <person name="Hu H."/>
            <person name="Boomsma J."/>
            <person name="Zhang G."/>
        </authorList>
    </citation>
    <scope>NUCLEOTIDE SEQUENCE [LARGE SCALE GENOMIC DNA]</scope>
    <source>
        <strain evidence="1">Treedump-2</strain>
        <tissue evidence="1">Whole body</tissue>
    </source>
</reference>
<dbReference type="AlphaFoldDB" id="A0A195AUI6"/>
<sequence>MEHRAVRLLSRRYDLTGYKYLEIGINTGLPSYMEIALRDHRGHELSLSLETWKGLYEQRWNIYKMLRNEYKNNFISVGLLTVSVCMLNDAMLVHFLENYVKEYLDVSGVNIAFFSSETIIAPSRSESLFFFLELKPRDVERRFFTCEQLIQRQQRKDFLHRIMTGDEKLETLKWDVLSGCSDAVTSFTETENWLQNWIASKDESFFRDGKLPERWEKVVGSDGQL</sequence>
<proteinExistence type="predicted"/>
<name>A0A195AUI6_9HYME</name>
<organism evidence="1 2">
    <name type="scientific">Atta colombica</name>
    <dbReference type="NCBI Taxonomy" id="520822"/>
    <lineage>
        <taxon>Eukaryota</taxon>
        <taxon>Metazoa</taxon>
        <taxon>Ecdysozoa</taxon>
        <taxon>Arthropoda</taxon>
        <taxon>Hexapoda</taxon>
        <taxon>Insecta</taxon>
        <taxon>Pterygota</taxon>
        <taxon>Neoptera</taxon>
        <taxon>Endopterygota</taxon>
        <taxon>Hymenoptera</taxon>
        <taxon>Apocrita</taxon>
        <taxon>Aculeata</taxon>
        <taxon>Formicoidea</taxon>
        <taxon>Formicidae</taxon>
        <taxon>Myrmicinae</taxon>
        <taxon>Atta</taxon>
    </lineage>
</organism>
<dbReference type="EMBL" id="KQ976738">
    <property type="protein sequence ID" value="KYM75644.1"/>
    <property type="molecule type" value="Genomic_DNA"/>
</dbReference>
<evidence type="ECO:0000313" key="2">
    <source>
        <dbReference type="Proteomes" id="UP000078540"/>
    </source>
</evidence>
<evidence type="ECO:0000313" key="1">
    <source>
        <dbReference type="EMBL" id="KYM75644.1"/>
    </source>
</evidence>
<keyword evidence="2" id="KW-1185">Reference proteome</keyword>
<gene>
    <name evidence="1" type="ORF">ALC53_13707</name>
</gene>
<accession>A0A195AUI6</accession>